<feature type="region of interest" description="Disordered" evidence="1">
    <location>
        <begin position="214"/>
        <end position="253"/>
    </location>
</feature>
<dbReference type="EMBL" id="BGZK01000524">
    <property type="protein sequence ID" value="GBP48437.1"/>
    <property type="molecule type" value="Genomic_DNA"/>
</dbReference>
<accession>A0A4C1WE48</accession>
<organism evidence="2 3">
    <name type="scientific">Eumeta variegata</name>
    <name type="common">Bagworm moth</name>
    <name type="synonym">Eumeta japonica</name>
    <dbReference type="NCBI Taxonomy" id="151549"/>
    <lineage>
        <taxon>Eukaryota</taxon>
        <taxon>Metazoa</taxon>
        <taxon>Ecdysozoa</taxon>
        <taxon>Arthropoda</taxon>
        <taxon>Hexapoda</taxon>
        <taxon>Insecta</taxon>
        <taxon>Pterygota</taxon>
        <taxon>Neoptera</taxon>
        <taxon>Endopterygota</taxon>
        <taxon>Lepidoptera</taxon>
        <taxon>Glossata</taxon>
        <taxon>Ditrysia</taxon>
        <taxon>Tineoidea</taxon>
        <taxon>Psychidae</taxon>
        <taxon>Oiketicinae</taxon>
        <taxon>Eumeta</taxon>
    </lineage>
</organism>
<dbReference type="AlphaFoldDB" id="A0A4C1WE48"/>
<dbReference type="OrthoDB" id="10017160at2759"/>
<keyword evidence="3" id="KW-1185">Reference proteome</keyword>
<evidence type="ECO:0000313" key="3">
    <source>
        <dbReference type="Proteomes" id="UP000299102"/>
    </source>
</evidence>
<gene>
    <name evidence="2" type="ORF">EVAR_32839_1</name>
</gene>
<name>A0A4C1WE48_EUMVA</name>
<evidence type="ECO:0000313" key="2">
    <source>
        <dbReference type="EMBL" id="GBP48437.1"/>
    </source>
</evidence>
<evidence type="ECO:0000256" key="1">
    <source>
        <dbReference type="SAM" id="MobiDB-lite"/>
    </source>
</evidence>
<comment type="caution">
    <text evidence="2">The sequence shown here is derived from an EMBL/GenBank/DDBJ whole genome shotgun (WGS) entry which is preliminary data.</text>
</comment>
<proteinExistence type="predicted"/>
<protein>
    <submittedName>
        <fullName evidence="2">Uncharacterized protein</fullName>
    </submittedName>
</protein>
<reference evidence="2 3" key="1">
    <citation type="journal article" date="2019" name="Commun. Biol.">
        <title>The bagworm genome reveals a unique fibroin gene that provides high tensile strength.</title>
        <authorList>
            <person name="Kono N."/>
            <person name="Nakamura H."/>
            <person name="Ohtoshi R."/>
            <person name="Tomita M."/>
            <person name="Numata K."/>
            <person name="Arakawa K."/>
        </authorList>
    </citation>
    <scope>NUCLEOTIDE SEQUENCE [LARGE SCALE GENOMIC DNA]</scope>
</reference>
<sequence>MTAQLKFSQVNMETVQAEIRRRTKGTDIVHSVSKSKWRWAGHIAHRTDKCRGRKVSSGRELDDSACHGLPLGGLTTWWPILTDKFKESRPKSVVVPQNIDAVRELIMQDHHVTYRETKAPLGINMAGMHKMLHQDLAVKKICLRWIPYIMSIHQKQARLDRCKKIPSDVDRTCVRLAGAAPAHLSTSALIPQADEIRHSGAAYVLFQKAPGLQSGPLNGPQEGTEESVSQSGNGQGKSLVVPTTSGRDKFSGSKPELDVAVWDGLPISGPMICILKANQHTSNQKVGNDRRTWTLATSELSLVPAYCLYEENGSLVLMGRNGIEGEVDTRSLTHNSASCYFTDYTLGRKQTKIVNPTTLTGTANAGLALALVQRFRPDPPTIRYPTPSQEVGNALITPLGLQVSMGGRDYPLFNGSPIAVLADGSGARDLAADARIRDAIDDALRMHLH</sequence>
<dbReference type="Proteomes" id="UP000299102">
    <property type="component" value="Unassembled WGS sequence"/>
</dbReference>